<dbReference type="InterPro" id="IPR001279">
    <property type="entry name" value="Metallo-B-lactamas"/>
</dbReference>
<dbReference type="Proteomes" id="UP000279908">
    <property type="component" value="Unassembled WGS sequence"/>
</dbReference>
<dbReference type="PANTHER" id="PTHR13754:SF13">
    <property type="entry name" value="METALLO-BETA-LACTAMASE SUPERFAMILY PROTEIN (AFU_ORTHOLOGUE AFUA_3G07630)"/>
    <property type="match status" value="1"/>
</dbReference>
<gene>
    <name evidence="2" type="ORF">EKD02_02420</name>
</gene>
<dbReference type="InterPro" id="IPR036866">
    <property type="entry name" value="RibonucZ/Hydroxyglut_hydro"/>
</dbReference>
<keyword evidence="2" id="KW-0378">Hydrolase</keyword>
<evidence type="ECO:0000313" key="2">
    <source>
        <dbReference type="EMBL" id="RTY39547.1"/>
    </source>
</evidence>
<dbReference type="CDD" id="cd07713">
    <property type="entry name" value="DHPS-like_MBL-fold"/>
    <property type="match status" value="1"/>
</dbReference>
<evidence type="ECO:0000313" key="3">
    <source>
        <dbReference type="Proteomes" id="UP000279908"/>
    </source>
</evidence>
<evidence type="ECO:0000259" key="1">
    <source>
        <dbReference type="SMART" id="SM00849"/>
    </source>
</evidence>
<reference evidence="2 3" key="1">
    <citation type="submission" date="2018-12" db="EMBL/GenBank/DDBJ databases">
        <authorList>
            <person name="Lunina O.N."/>
            <person name="Grouzdev D.S."/>
            <person name="Gorlenko V.M."/>
            <person name="Savvichev A.S."/>
        </authorList>
    </citation>
    <scope>NUCLEOTIDE SEQUENCE [LARGE SCALE GENOMIC DNA]</scope>
    <source>
        <strain evidence="2 3">BrKhr-17</strain>
    </source>
</reference>
<protein>
    <submittedName>
        <fullName evidence="2">MBL fold metallo-hydrolase</fullName>
    </submittedName>
</protein>
<dbReference type="Gene3D" id="3.60.15.10">
    <property type="entry name" value="Ribonuclease Z/Hydroxyacylglutathione hydrolase-like"/>
    <property type="match status" value="1"/>
</dbReference>
<dbReference type="SMART" id="SM00849">
    <property type="entry name" value="Lactamase_B"/>
    <property type="match status" value="1"/>
</dbReference>
<sequence length="304" mass="32795">MSCDSPQIYTAFILLKTADTPTNATMMKPEEIRITVIVDNTPLSDFSSEHGFSLWIEAGGSTLLFDTGRSTAFSANLHKLEIELSRADMLVLSHGHYDHTGGVAQVLREVPAMKVCMHPGALTQRWSIREGVAKPTDMPNEGKEAIRALNPSQILNATGPMEILPGIRVTGPVPRVIEFEDPGGPFFLDTKGAVPDPIEDDLSLWIETTEGLVIIAGCCHSGLVNTINHIRAVSGEERIASVVGGLHLSSANEERLEKTALALAKFPIGRIHTSHCTGNKATELFSHRLECPVSATAAGLRFTP</sequence>
<dbReference type="AlphaFoldDB" id="A0A3S0L2U1"/>
<dbReference type="Pfam" id="PF00753">
    <property type="entry name" value="Lactamase_B"/>
    <property type="match status" value="1"/>
</dbReference>
<dbReference type="InterPro" id="IPR041712">
    <property type="entry name" value="DHPS-like_MBL-fold"/>
</dbReference>
<feature type="domain" description="Metallo-beta-lactamase" evidence="1">
    <location>
        <begin position="50"/>
        <end position="275"/>
    </location>
</feature>
<accession>A0A3S0L2U1</accession>
<comment type="caution">
    <text evidence="2">The sequence shown here is derived from an EMBL/GenBank/DDBJ whole genome shotgun (WGS) entry which is preliminary data.</text>
</comment>
<dbReference type="SUPFAM" id="SSF56281">
    <property type="entry name" value="Metallo-hydrolase/oxidoreductase"/>
    <property type="match status" value="1"/>
</dbReference>
<dbReference type="InterPro" id="IPR052926">
    <property type="entry name" value="Metallo-beta-lactamase_dom"/>
</dbReference>
<dbReference type="EMBL" id="RXYK01000002">
    <property type="protein sequence ID" value="RTY39547.1"/>
    <property type="molecule type" value="Genomic_DNA"/>
</dbReference>
<organism evidence="2 3">
    <name type="scientific">Chlorobium phaeovibrioides</name>
    <dbReference type="NCBI Taxonomy" id="1094"/>
    <lineage>
        <taxon>Bacteria</taxon>
        <taxon>Pseudomonadati</taxon>
        <taxon>Chlorobiota</taxon>
        <taxon>Chlorobiia</taxon>
        <taxon>Chlorobiales</taxon>
        <taxon>Chlorobiaceae</taxon>
        <taxon>Chlorobium/Pelodictyon group</taxon>
        <taxon>Chlorobium</taxon>
    </lineage>
</organism>
<proteinExistence type="predicted"/>
<dbReference type="GO" id="GO:0016740">
    <property type="term" value="F:transferase activity"/>
    <property type="evidence" value="ECO:0007669"/>
    <property type="project" value="TreeGrafter"/>
</dbReference>
<dbReference type="GO" id="GO:0016787">
    <property type="term" value="F:hydrolase activity"/>
    <property type="evidence" value="ECO:0007669"/>
    <property type="project" value="UniProtKB-KW"/>
</dbReference>
<name>A0A3S0L2U1_CHLPH</name>
<dbReference type="PANTHER" id="PTHR13754">
    <property type="entry name" value="METALLO-BETA-LACTAMASE SUPERFAMILY PROTEIN"/>
    <property type="match status" value="1"/>
</dbReference>